<evidence type="ECO:0000256" key="1">
    <source>
        <dbReference type="SAM" id="Phobius"/>
    </source>
</evidence>
<evidence type="ECO:0000313" key="2">
    <source>
        <dbReference type="EMBL" id="MPM07057.1"/>
    </source>
</evidence>
<name>A0A644WTP3_9ZZZZ</name>
<comment type="caution">
    <text evidence="2">The sequence shown here is derived from an EMBL/GenBank/DDBJ whole genome shotgun (WGS) entry which is preliminary data.</text>
</comment>
<dbReference type="EMBL" id="VSSQ01001295">
    <property type="protein sequence ID" value="MPM07057.1"/>
    <property type="molecule type" value="Genomic_DNA"/>
</dbReference>
<protein>
    <submittedName>
        <fullName evidence="2">Uncharacterized protein</fullName>
    </submittedName>
</protein>
<keyword evidence="1" id="KW-0472">Membrane</keyword>
<keyword evidence="1" id="KW-0812">Transmembrane</keyword>
<reference evidence="2" key="1">
    <citation type="submission" date="2019-08" db="EMBL/GenBank/DDBJ databases">
        <authorList>
            <person name="Kucharzyk K."/>
            <person name="Murdoch R.W."/>
            <person name="Higgins S."/>
            <person name="Loffler F."/>
        </authorList>
    </citation>
    <scope>NUCLEOTIDE SEQUENCE</scope>
</reference>
<dbReference type="AlphaFoldDB" id="A0A644WTP3"/>
<accession>A0A644WTP3</accession>
<proteinExistence type="predicted"/>
<sequence length="245" mass="28155">MKKKRINHKSTIFKPNTKLYLLLSSIFGIVVIASFIALCVNIEITPICTILSAVISVFGGAFASVIVAWLIDIAACKRRNTDLSYREKQSLDYIAMFLDELFQSFADNQSSCETSDSARWEVWFRHLESNNFFKEEPDFYQRMLTTYVSLNDIVKIINELNSGELKEYIIQNNSDVLGELSILSDACCRLRDTIFNDKSENIDHIIFCINDVISTILPFYKLSTKEYIPYIESKVEKAHIIEKTP</sequence>
<feature type="transmembrane region" description="Helical" evidence="1">
    <location>
        <begin position="20"/>
        <end position="44"/>
    </location>
</feature>
<gene>
    <name evidence="2" type="ORF">SDC9_53361</name>
</gene>
<organism evidence="2">
    <name type="scientific">bioreactor metagenome</name>
    <dbReference type="NCBI Taxonomy" id="1076179"/>
    <lineage>
        <taxon>unclassified sequences</taxon>
        <taxon>metagenomes</taxon>
        <taxon>ecological metagenomes</taxon>
    </lineage>
</organism>
<feature type="transmembrane region" description="Helical" evidence="1">
    <location>
        <begin position="50"/>
        <end position="71"/>
    </location>
</feature>
<keyword evidence="1" id="KW-1133">Transmembrane helix</keyword>